<keyword evidence="6" id="KW-1185">Reference proteome</keyword>
<evidence type="ECO:0000313" key="6">
    <source>
        <dbReference type="Proteomes" id="UP000293142"/>
    </source>
</evidence>
<evidence type="ECO:0000313" key="5">
    <source>
        <dbReference type="EMBL" id="TBL78251.1"/>
    </source>
</evidence>
<evidence type="ECO:0000256" key="3">
    <source>
        <dbReference type="ARBA" id="ARBA00023027"/>
    </source>
</evidence>
<evidence type="ECO:0000256" key="2">
    <source>
        <dbReference type="ARBA" id="ARBA00023002"/>
    </source>
</evidence>
<dbReference type="EMBL" id="SIRE01000010">
    <property type="protein sequence ID" value="TBL78251.1"/>
    <property type="molecule type" value="Genomic_DNA"/>
</dbReference>
<dbReference type="GO" id="GO:0016491">
    <property type="term" value="F:oxidoreductase activity"/>
    <property type="evidence" value="ECO:0007669"/>
    <property type="project" value="UniProtKB-KW"/>
</dbReference>
<proteinExistence type="inferred from homology"/>
<dbReference type="Proteomes" id="UP000293142">
    <property type="component" value="Unassembled WGS sequence"/>
</dbReference>
<accession>A0A4Q9DRI8</accession>
<reference evidence="5 6" key="1">
    <citation type="submission" date="2019-02" db="EMBL/GenBank/DDBJ databases">
        <title>Paenibacillus sp. nov., isolated from surface-sterilized tissue of Thalictrum simplex L.</title>
        <authorList>
            <person name="Tuo L."/>
        </authorList>
    </citation>
    <scope>NUCLEOTIDE SEQUENCE [LARGE SCALE GENOMIC DNA]</scope>
    <source>
        <strain evidence="5 6">N2SHLJ1</strain>
    </source>
</reference>
<dbReference type="PANTHER" id="PTHR43103">
    <property type="entry name" value="NUCLEOSIDE-DIPHOSPHATE-SUGAR EPIMERASE"/>
    <property type="match status" value="1"/>
</dbReference>
<evidence type="ECO:0000259" key="4">
    <source>
        <dbReference type="Pfam" id="PF01370"/>
    </source>
</evidence>
<dbReference type="Gene3D" id="3.40.50.720">
    <property type="entry name" value="NAD(P)-binding Rossmann-like Domain"/>
    <property type="match status" value="1"/>
</dbReference>
<sequence>MDACPHAGWNFRPPVIQHICNKTSDCEERCDMKVAVTGAGGMVGRFVIRELLEQGYEVRAVTLEPWADCPVEQKQADMLNYEQVLDSFAGCGAVIHLAAFPSPVGRPETTVFHNNVMGLYHMLLAAGETGIARVAIASSDCAYGVTYSFQETRPVYFPVDERHPAAPDNCYGLSKQVGEQVAGSLAKRFGMKVSSLRITYVVDPQKYDAPSFIQSTEQPDREPWNLWSYLDGRDCARAFRMAIEATFDGHEVFNIAAADHRCVQPTEELLSRYYPEIKLTRAPSGHESLLDCSKAKRMLGFAPQYSWRR</sequence>
<dbReference type="InterPro" id="IPR001509">
    <property type="entry name" value="Epimerase_deHydtase"/>
</dbReference>
<dbReference type="PANTHER" id="PTHR43103:SF5">
    <property type="entry name" value="4-EPIMERASE, PUTATIVE (AFU_ORTHOLOGUE AFUA_7G00360)-RELATED"/>
    <property type="match status" value="1"/>
</dbReference>
<protein>
    <submittedName>
        <fullName evidence="5">NAD(P)-dependent oxidoreductase</fullName>
    </submittedName>
</protein>
<comment type="similarity">
    <text evidence="1">Belongs to the NAD(P)-dependent epimerase/dehydratase family.</text>
</comment>
<dbReference type="Pfam" id="PF01370">
    <property type="entry name" value="Epimerase"/>
    <property type="match status" value="1"/>
</dbReference>
<gene>
    <name evidence="5" type="ORF">EYB31_15385</name>
</gene>
<dbReference type="AlphaFoldDB" id="A0A4Q9DRI8"/>
<organism evidence="5 6">
    <name type="scientific">Paenibacillus thalictri</name>
    <dbReference type="NCBI Taxonomy" id="2527873"/>
    <lineage>
        <taxon>Bacteria</taxon>
        <taxon>Bacillati</taxon>
        <taxon>Bacillota</taxon>
        <taxon>Bacilli</taxon>
        <taxon>Bacillales</taxon>
        <taxon>Paenibacillaceae</taxon>
        <taxon>Paenibacillus</taxon>
    </lineage>
</organism>
<keyword evidence="3" id="KW-0520">NAD</keyword>
<feature type="domain" description="NAD-dependent epimerase/dehydratase" evidence="4">
    <location>
        <begin position="34"/>
        <end position="256"/>
    </location>
</feature>
<keyword evidence="2" id="KW-0560">Oxidoreductase</keyword>
<dbReference type="OrthoDB" id="9779902at2"/>
<comment type="caution">
    <text evidence="5">The sequence shown here is derived from an EMBL/GenBank/DDBJ whole genome shotgun (WGS) entry which is preliminary data.</text>
</comment>
<dbReference type="SUPFAM" id="SSF51735">
    <property type="entry name" value="NAD(P)-binding Rossmann-fold domains"/>
    <property type="match status" value="1"/>
</dbReference>
<name>A0A4Q9DRI8_9BACL</name>
<dbReference type="CDD" id="cd08946">
    <property type="entry name" value="SDR_e"/>
    <property type="match status" value="1"/>
</dbReference>
<evidence type="ECO:0000256" key="1">
    <source>
        <dbReference type="ARBA" id="ARBA00007637"/>
    </source>
</evidence>
<dbReference type="InterPro" id="IPR036291">
    <property type="entry name" value="NAD(P)-bd_dom_sf"/>
</dbReference>